<feature type="non-terminal residue" evidence="1">
    <location>
        <position position="1195"/>
    </location>
</feature>
<proteinExistence type="predicted"/>
<dbReference type="InterPro" id="IPR027417">
    <property type="entry name" value="P-loop_NTPase"/>
</dbReference>
<keyword evidence="2" id="KW-1185">Reference proteome</keyword>
<gene>
    <name evidence="1" type="ORF">K469DRAFT_680337</name>
</gene>
<sequence length="1195" mass="138151">MLPAVAPHARIMRYGYQSQWFGEGAMRQNASTVAQRLLLALKREREEYPFRPLIFVAHCFGGLVVLKALVDARHDEGEWPGIFTSTTGLVFFGTPFRGAEGMSQVEMLEAARREYEEDEVQPEILKILEPGNEFLQEVVDQFGKTRRQANKAQVACFYELKSSNVGKIVGKENRTVCSRFVVSESSGCIDLSDATSKFSLSRTHFDMNKFGKPTEEDFETVRDVVKNMVGAAHKLVLAQSQSRKSVSEYYHVPHIAVRRFFGRQKLIAELQTFLLEPRGQYDKPNVAVLQALGGQGKSQIALELCRRLKKECRGIFWLDATSKATLERGFEGHAERLNRPAVRRLEDTESKIRFVLDTIQEWKERWLMVYDNYDRPDVFTDIKEFLPESGQGSIICTSRHGATKVLGRYIHVPSMMNDGGVELLLRDLSAEEMQRSWGAGEDIVRRLGGLALAIEQAAAYISFNRMALPDFIDEYERNKGKVLKYMREELWEYQKLRDGLDQSEAFSAFTTWEMSFEQVERRDKTRKDHITRFLNVAAFLEPSHIGSYLFETYVAEEDEPFRWLDMFRRPRSLSDEETDSDTDQASSTRKCEQTSWSTDQFWSTIERLHRLSLVQSIEKKPAIWFSIHPVISDWLQLREQKRSTRKKILRETIGLMSVVVESSFAEAADGSRRQELLAHLDSCQTGSRHIKLTKSLGCADMRKETNSFGGFYESQGKYNRSEELYEALLKEDRNSLDGSDRNLLRSMGNLASTYWNQGRWKEAEELFVQVMETRKRVLWEEHPSTLLSMNNLASTYWKQGRWKESEQLEAQVTETLKRVLGEEHPSTLKSTANQASTYRNQGRWKEAEELFVQVVETSKRVFGEEHPFTLISMNNLAWTYLDQGRWTEAEELLVQVVEMFKRVLGEEHPETLNGMGNLAWAYLYQRRWKEAEELFVQAVETSKRVLGLEHPSTLSSMANLASLYKDQGRWKEAEELFVQVMETSKRVLGEEHPSTLTSMANLALTCRNQGRWEEVEELEVQVMETRKRVLGEEHPSTLISMNNLASTYWKQGRWKEAEELFVQVVETSKRVLGLEHPSMLTIMANLALTYRNQGRWKEAEELEVQVMETRKRVLGDEHPDTLTSMANLALTCRNQGWWEEAEELEVQVMETRKKVLGEEHPDTLTSMANLALTCRNQGWWEEAEELEVQVMETRK</sequence>
<evidence type="ECO:0000313" key="1">
    <source>
        <dbReference type="EMBL" id="KAF2175178.1"/>
    </source>
</evidence>
<dbReference type="Gene3D" id="3.40.50.1820">
    <property type="entry name" value="alpha/beta hydrolase"/>
    <property type="match status" value="1"/>
</dbReference>
<dbReference type="InterPro" id="IPR053137">
    <property type="entry name" value="NLR-like"/>
</dbReference>
<dbReference type="AlphaFoldDB" id="A0A6A6D9K6"/>
<name>A0A6A6D9K6_9PEZI</name>
<accession>A0A6A6D9K6</accession>
<dbReference type="PANTHER" id="PTHR46082">
    <property type="entry name" value="ATP/GTP-BINDING PROTEIN-RELATED"/>
    <property type="match status" value="1"/>
</dbReference>
<dbReference type="InterPro" id="IPR019734">
    <property type="entry name" value="TPR_rpt"/>
</dbReference>
<dbReference type="SUPFAM" id="SSF52540">
    <property type="entry name" value="P-loop containing nucleoside triphosphate hydrolases"/>
    <property type="match status" value="1"/>
</dbReference>
<dbReference type="EMBL" id="ML994741">
    <property type="protein sequence ID" value="KAF2175178.1"/>
    <property type="molecule type" value="Genomic_DNA"/>
</dbReference>
<organism evidence="1 2">
    <name type="scientific">Zopfia rhizophila CBS 207.26</name>
    <dbReference type="NCBI Taxonomy" id="1314779"/>
    <lineage>
        <taxon>Eukaryota</taxon>
        <taxon>Fungi</taxon>
        <taxon>Dikarya</taxon>
        <taxon>Ascomycota</taxon>
        <taxon>Pezizomycotina</taxon>
        <taxon>Dothideomycetes</taxon>
        <taxon>Dothideomycetes incertae sedis</taxon>
        <taxon>Zopfiaceae</taxon>
        <taxon>Zopfia</taxon>
    </lineage>
</organism>
<evidence type="ECO:0000313" key="2">
    <source>
        <dbReference type="Proteomes" id="UP000800200"/>
    </source>
</evidence>
<dbReference type="Pfam" id="PF13424">
    <property type="entry name" value="TPR_12"/>
    <property type="match status" value="4"/>
</dbReference>
<reference evidence="1" key="1">
    <citation type="journal article" date="2020" name="Stud. Mycol.">
        <title>101 Dothideomycetes genomes: a test case for predicting lifestyles and emergence of pathogens.</title>
        <authorList>
            <person name="Haridas S."/>
            <person name="Albert R."/>
            <person name="Binder M."/>
            <person name="Bloem J."/>
            <person name="Labutti K."/>
            <person name="Salamov A."/>
            <person name="Andreopoulos B."/>
            <person name="Baker S."/>
            <person name="Barry K."/>
            <person name="Bills G."/>
            <person name="Bluhm B."/>
            <person name="Cannon C."/>
            <person name="Castanera R."/>
            <person name="Culley D."/>
            <person name="Daum C."/>
            <person name="Ezra D."/>
            <person name="Gonzalez J."/>
            <person name="Henrissat B."/>
            <person name="Kuo A."/>
            <person name="Liang C."/>
            <person name="Lipzen A."/>
            <person name="Lutzoni F."/>
            <person name="Magnuson J."/>
            <person name="Mondo S."/>
            <person name="Nolan M."/>
            <person name="Ohm R."/>
            <person name="Pangilinan J."/>
            <person name="Park H.-J."/>
            <person name="Ramirez L."/>
            <person name="Alfaro M."/>
            <person name="Sun H."/>
            <person name="Tritt A."/>
            <person name="Yoshinaga Y."/>
            <person name="Zwiers L.-H."/>
            <person name="Turgeon B."/>
            <person name="Goodwin S."/>
            <person name="Spatafora J."/>
            <person name="Crous P."/>
            <person name="Grigoriev I."/>
        </authorList>
    </citation>
    <scope>NUCLEOTIDE SEQUENCE</scope>
    <source>
        <strain evidence="1">CBS 207.26</strain>
    </source>
</reference>
<dbReference type="Gene3D" id="3.40.50.300">
    <property type="entry name" value="P-loop containing nucleotide triphosphate hydrolases"/>
    <property type="match status" value="1"/>
</dbReference>
<dbReference type="Pfam" id="PF13374">
    <property type="entry name" value="TPR_10"/>
    <property type="match status" value="3"/>
</dbReference>
<protein>
    <submittedName>
        <fullName evidence="1">TPR-like protein</fullName>
    </submittedName>
</protein>
<dbReference type="Gene3D" id="1.25.40.10">
    <property type="entry name" value="Tetratricopeptide repeat domain"/>
    <property type="match status" value="3"/>
</dbReference>
<dbReference type="InterPro" id="IPR029058">
    <property type="entry name" value="AB_hydrolase_fold"/>
</dbReference>
<dbReference type="SUPFAM" id="SSF53474">
    <property type="entry name" value="alpha/beta-Hydrolases"/>
    <property type="match status" value="1"/>
</dbReference>
<dbReference type="SMART" id="SM00028">
    <property type="entry name" value="TPR"/>
    <property type="match status" value="8"/>
</dbReference>
<dbReference type="InterPro" id="IPR011990">
    <property type="entry name" value="TPR-like_helical_dom_sf"/>
</dbReference>
<dbReference type="Proteomes" id="UP000800200">
    <property type="component" value="Unassembled WGS sequence"/>
</dbReference>
<dbReference type="PRINTS" id="PR00381">
    <property type="entry name" value="KINESINLIGHT"/>
</dbReference>
<dbReference type="OrthoDB" id="5986190at2759"/>
<dbReference type="SUPFAM" id="SSF48452">
    <property type="entry name" value="TPR-like"/>
    <property type="match status" value="4"/>
</dbReference>
<dbReference type="PANTHER" id="PTHR46082:SF11">
    <property type="entry name" value="AAA+ ATPASE DOMAIN-CONTAINING PROTEIN-RELATED"/>
    <property type="match status" value="1"/>
</dbReference>